<gene>
    <name evidence="2" type="ORF">VITISV_034704</name>
</gene>
<evidence type="ECO:0000313" key="2">
    <source>
        <dbReference type="EMBL" id="CAN62287.1"/>
    </source>
</evidence>
<evidence type="ECO:0000259" key="1">
    <source>
        <dbReference type="Pfam" id="PF25908"/>
    </source>
</evidence>
<sequence>MAATFPAQEDDLFSRNLQKRYNGLVMVRKRAIRGKGAWYWYHLEPILFQNQDTGTAKAVKLRCGLCSALFSASNPSRTATEHLRRGSCPNFRHPEVNYNGIGPKSTKHNLLALPPPLAPLAMVPAFCSSEPVFPSQPDKPQLTQSQIDTAFDLLSEWFYESCGHVSFSTLDHPKFKAFLNHLGLPCINRSYITGAKLDAKYEEIMVQTKSKLQDAMFFQLSTDGWGKGKKRNNSDFPDDFASISLNLPNGSTLFHKVLFLNTNSPSSDYIKDILWSTIIETSGYDVFRCAGIVADVGNINNIVLQELETRHHWMVIITCQSTALHKLLRDFSKDLPLFTTTASICLKIIQKFESHHYNGLNICLTRRPYSSLDQASAKISAVENVARLFHKFGHSFTEKVIPIDPSDRALSDVVQESKFWKDLDCFANLISIIRDLLQEIKEDRLCLGQCLPLWKELKSRITGWCSRFEMDEKPVMELVNRRFAKNYHAAWAASYVLDPLFLVEDSCGRYLPPFKFLTPEQEKDVVKTITRLTRDEEAHIALMELMKWRTEGLDPVYARAVQAKERDPISGKMRVVNPRGNRLIWETYLSEFKVLRRVAARLVFLQATATKLNWNQSFLSLVSSKRQSNETIERAQKVLFVSLHQRFERDDFSDEEEKDSELSSCENGMSLDQCLVKENSLKAKEAKERVYMEYTKIHRSKRQKDNLMMNLLMIWGLIK</sequence>
<dbReference type="InterPro" id="IPR012337">
    <property type="entry name" value="RNaseH-like_sf"/>
</dbReference>
<organism evidence="2">
    <name type="scientific">Vitis vinifera</name>
    <name type="common">Grape</name>
    <dbReference type="NCBI Taxonomy" id="29760"/>
    <lineage>
        <taxon>Eukaryota</taxon>
        <taxon>Viridiplantae</taxon>
        <taxon>Streptophyta</taxon>
        <taxon>Embryophyta</taxon>
        <taxon>Tracheophyta</taxon>
        <taxon>Spermatophyta</taxon>
        <taxon>Magnoliopsida</taxon>
        <taxon>eudicotyledons</taxon>
        <taxon>Gunneridae</taxon>
        <taxon>Pentapetalae</taxon>
        <taxon>rosids</taxon>
        <taxon>Vitales</taxon>
        <taxon>Vitaceae</taxon>
        <taxon>Viteae</taxon>
        <taxon>Vitis</taxon>
    </lineage>
</organism>
<name>A5CBE4_VITVI</name>
<dbReference type="EMBL" id="AM488984">
    <property type="protein sequence ID" value="CAN62287.1"/>
    <property type="molecule type" value="Genomic_DNA"/>
</dbReference>
<protein>
    <recommendedName>
        <fullName evidence="1">DUF7963 domain-containing protein</fullName>
    </recommendedName>
</protein>
<reference evidence="2" key="1">
    <citation type="journal article" date="2007" name="PLoS ONE">
        <title>The first genome sequence of an elite grapevine cultivar (Pinot noir Vitis vinifera L.): coping with a highly heterozygous genome.</title>
        <authorList>
            <person name="Velasco R."/>
            <person name="Zharkikh A."/>
            <person name="Troggio M."/>
            <person name="Cartwright D.A."/>
            <person name="Cestaro A."/>
            <person name="Pruss D."/>
            <person name="Pindo M."/>
            <person name="FitzGerald L.M."/>
            <person name="Vezzulli S."/>
            <person name="Reid J."/>
            <person name="Malacarne G."/>
            <person name="Iliev D."/>
            <person name="Coppola G."/>
            <person name="Wardell B."/>
            <person name="Micheletti D."/>
            <person name="Macalma T."/>
            <person name="Facci M."/>
            <person name="Mitchell J.T."/>
            <person name="Perazzolli M."/>
            <person name="Eldredge G."/>
            <person name="Gatto P."/>
            <person name="Oyzerski R."/>
            <person name="Moretto M."/>
            <person name="Gutin N."/>
            <person name="Stefanini M."/>
            <person name="Chen Y."/>
            <person name="Segala C."/>
            <person name="Davenport C."/>
            <person name="Dematte L."/>
            <person name="Mraz A."/>
            <person name="Battilana J."/>
            <person name="Stormo K."/>
            <person name="Costa F."/>
            <person name="Tao Q."/>
            <person name="Si-Ammour A."/>
            <person name="Harkins T."/>
            <person name="Lackey A."/>
            <person name="Perbost C."/>
            <person name="Taillon B."/>
            <person name="Stella A."/>
            <person name="Solovyev V."/>
            <person name="Fawcett J.A."/>
            <person name="Sterck L."/>
            <person name="Vandepoele K."/>
            <person name="Grando S.M."/>
            <person name="Toppo S."/>
            <person name="Moser C."/>
            <person name="Lanchbury J."/>
            <person name="Bogden R."/>
            <person name="Skolnick M."/>
            <person name="Sgaramella V."/>
            <person name="Bhatnagar S.K."/>
            <person name="Fontana P."/>
            <person name="Gutin A."/>
            <person name="Van de Peer Y."/>
            <person name="Salamini F."/>
            <person name="Viola R."/>
        </authorList>
    </citation>
    <scope>NUCLEOTIDE SEQUENCE</scope>
</reference>
<accession>A5CBE4</accession>
<dbReference type="AlphaFoldDB" id="A5CBE4"/>
<proteinExistence type="predicted"/>
<dbReference type="Pfam" id="PF25908">
    <property type="entry name" value="DUF7963"/>
    <property type="match status" value="1"/>
</dbReference>
<feature type="domain" description="DUF7963" evidence="1">
    <location>
        <begin position="8"/>
        <end position="91"/>
    </location>
</feature>
<dbReference type="SUPFAM" id="SSF53098">
    <property type="entry name" value="Ribonuclease H-like"/>
    <property type="match status" value="1"/>
</dbReference>
<dbReference type="PANTHER" id="PTHR32166:SF24">
    <property type="entry name" value="F16P17.2 PROTEIN"/>
    <property type="match status" value="1"/>
</dbReference>
<dbReference type="InterPro" id="IPR058269">
    <property type="entry name" value="DUF7963"/>
</dbReference>
<dbReference type="PANTHER" id="PTHR32166">
    <property type="entry name" value="OSJNBA0013A04.12 PROTEIN"/>
    <property type="match status" value="1"/>
</dbReference>
<dbReference type="ExpressionAtlas" id="A5CBE4">
    <property type="expression patterns" value="baseline"/>
</dbReference>